<keyword evidence="1" id="KW-0479">Metal-binding</keyword>
<dbReference type="GO" id="GO:0016818">
    <property type="term" value="F:hydrolase activity, acting on acid anhydrides, in phosphorus-containing anhydrides"/>
    <property type="evidence" value="ECO:0007669"/>
    <property type="project" value="InterPro"/>
</dbReference>
<evidence type="ECO:0000259" key="3">
    <source>
        <dbReference type="SMART" id="SM00910"/>
    </source>
</evidence>
<reference evidence="4 5" key="1">
    <citation type="journal article" date="2012" name="Appl. Environ. Microbiol.">
        <title>High Diversity and Novel Species of Pseudomonas aeruginosa Bacteriophages.</title>
        <authorList>
            <person name="Sepulveda-Robles O."/>
            <person name="Kameyama L."/>
            <person name="Guarneros G."/>
        </authorList>
    </citation>
    <scope>NUCLEOTIDE SEQUENCE [LARGE SCALE GENOMIC DNA]</scope>
</reference>
<dbReference type="GeneID" id="26626427"/>
<name>A0A0S0N1H6_9CAUD</name>
<gene>
    <name evidence="4" type="ORF">PaMx74_45</name>
</gene>
<dbReference type="KEGG" id="vg:26626427"/>
<dbReference type="GO" id="GO:0003676">
    <property type="term" value="F:nucleic acid binding"/>
    <property type="evidence" value="ECO:0007669"/>
    <property type="project" value="InterPro"/>
</dbReference>
<dbReference type="Proteomes" id="UP000203864">
    <property type="component" value="Segment"/>
</dbReference>
<sequence length="95" mass="10178">MPVMKTYIAGAPYHEGARDAIAKLRRADELVLVREPSNPHDRNAVAVHAADGTKLGYVPRVDAGAIAKVLDRELACSCRFGGGASTTSIEITWET</sequence>
<dbReference type="SMART" id="SM00910">
    <property type="entry name" value="HIRAN"/>
    <property type="match status" value="1"/>
</dbReference>
<dbReference type="OrthoDB" id="33874at10239"/>
<dbReference type="Gene3D" id="3.30.70.2330">
    <property type="match status" value="1"/>
</dbReference>
<keyword evidence="2" id="KW-0378">Hydrolase</keyword>
<proteinExistence type="predicted"/>
<organism evidence="4 5">
    <name type="scientific">Pseudomonas phage PaMx74</name>
    <dbReference type="NCBI Taxonomy" id="1175663"/>
    <lineage>
        <taxon>Viruses</taxon>
        <taxon>Duplodnaviria</taxon>
        <taxon>Heunggongvirae</taxon>
        <taxon>Uroviricota</taxon>
        <taxon>Caudoviricetes</taxon>
        <taxon>Mesyanzhinovviridae</taxon>
        <taxon>Bradleyvirinae</taxon>
        <taxon>Cinvestavvirus</taxon>
        <taxon>Cinvestavvirus PaMx74</taxon>
        <taxon>Pamexvirus PaMx74</taxon>
    </lineage>
</organism>
<accession>A0A0S0N1H6</accession>
<evidence type="ECO:0000313" key="5">
    <source>
        <dbReference type="Proteomes" id="UP000203864"/>
    </source>
</evidence>
<dbReference type="EMBL" id="JQ067093">
    <property type="protein sequence ID" value="ALH23500.1"/>
    <property type="molecule type" value="Genomic_DNA"/>
</dbReference>
<evidence type="ECO:0000256" key="2">
    <source>
        <dbReference type="ARBA" id="ARBA00022801"/>
    </source>
</evidence>
<protein>
    <submittedName>
        <fullName evidence="4">Putative HIRAN domain-containing protein</fullName>
    </submittedName>
</protein>
<feature type="domain" description="HIRAN" evidence="3">
    <location>
        <begin position="1"/>
        <end position="93"/>
    </location>
</feature>
<dbReference type="GO" id="GO:0008270">
    <property type="term" value="F:zinc ion binding"/>
    <property type="evidence" value="ECO:0007669"/>
    <property type="project" value="InterPro"/>
</dbReference>
<keyword evidence="5" id="KW-1185">Reference proteome</keyword>
<dbReference type="InterPro" id="IPR014905">
    <property type="entry name" value="HIRAN"/>
</dbReference>
<dbReference type="Pfam" id="PF08797">
    <property type="entry name" value="HIRAN"/>
    <property type="match status" value="1"/>
</dbReference>
<evidence type="ECO:0000256" key="1">
    <source>
        <dbReference type="ARBA" id="ARBA00022723"/>
    </source>
</evidence>
<dbReference type="RefSeq" id="YP_009199484.1">
    <property type="nucleotide sequence ID" value="NC_028809.1"/>
</dbReference>
<evidence type="ECO:0000313" key="4">
    <source>
        <dbReference type="EMBL" id="ALH23500.1"/>
    </source>
</evidence>